<evidence type="ECO:0000256" key="1">
    <source>
        <dbReference type="SAM" id="MobiDB-lite"/>
    </source>
</evidence>
<dbReference type="Proteomes" id="UP000026961">
    <property type="component" value="Chromosome 1"/>
</dbReference>
<dbReference type="EnsemblPlants" id="OGLUM01G04690.1">
    <property type="protein sequence ID" value="OGLUM01G04690.1"/>
    <property type="gene ID" value="OGLUM01G04690"/>
</dbReference>
<dbReference type="Gramene" id="OGLUM01G04690.1">
    <property type="protein sequence ID" value="OGLUM01G04690.1"/>
    <property type="gene ID" value="OGLUM01G04690"/>
</dbReference>
<proteinExistence type="predicted"/>
<accession>A0A0D9Y3R2</accession>
<protein>
    <submittedName>
        <fullName evidence="2">Uncharacterized protein</fullName>
    </submittedName>
</protein>
<organism evidence="2">
    <name type="scientific">Oryza glumipatula</name>
    <dbReference type="NCBI Taxonomy" id="40148"/>
    <lineage>
        <taxon>Eukaryota</taxon>
        <taxon>Viridiplantae</taxon>
        <taxon>Streptophyta</taxon>
        <taxon>Embryophyta</taxon>
        <taxon>Tracheophyta</taxon>
        <taxon>Spermatophyta</taxon>
        <taxon>Magnoliopsida</taxon>
        <taxon>Liliopsida</taxon>
        <taxon>Poales</taxon>
        <taxon>Poaceae</taxon>
        <taxon>BOP clade</taxon>
        <taxon>Oryzoideae</taxon>
        <taxon>Oryzeae</taxon>
        <taxon>Oryzinae</taxon>
        <taxon>Oryza</taxon>
    </lineage>
</organism>
<reference evidence="2" key="1">
    <citation type="submission" date="2013-08" db="EMBL/GenBank/DDBJ databases">
        <title>Oryza genome evolution.</title>
        <authorList>
            <person name="Wing R.A."/>
            <person name="Panaud O."/>
            <person name="Oliveira A.C."/>
        </authorList>
    </citation>
    <scope>NUCLEOTIDE SEQUENCE</scope>
</reference>
<sequence>MVEPSKGGSAPAPASGGRSRSRGRRGVCDRRPGTRVIALLNRSRNNRSNRWNNSITSQTVEPGKNPE</sequence>
<feature type="compositionally biased region" description="Low complexity" evidence="1">
    <location>
        <begin position="1"/>
        <end position="18"/>
    </location>
</feature>
<reference evidence="2" key="3">
    <citation type="submission" date="2018-05" db="EMBL/GenBank/DDBJ databases">
        <title>OgluRS3 (Oryza glumaepatula Reference Sequence Version 3).</title>
        <authorList>
            <person name="Zhang J."/>
            <person name="Kudrna D."/>
            <person name="Lee S."/>
            <person name="Talag J."/>
            <person name="Welchert J."/>
            <person name="Wing R.A."/>
        </authorList>
    </citation>
    <scope>NUCLEOTIDE SEQUENCE [LARGE SCALE GENOMIC DNA]</scope>
</reference>
<evidence type="ECO:0000313" key="3">
    <source>
        <dbReference type="Proteomes" id="UP000026961"/>
    </source>
</evidence>
<feature type="region of interest" description="Disordered" evidence="1">
    <location>
        <begin position="1"/>
        <end position="67"/>
    </location>
</feature>
<reference evidence="2" key="2">
    <citation type="submission" date="2015-04" db="UniProtKB">
        <authorList>
            <consortium name="EnsemblPlants"/>
        </authorList>
    </citation>
    <scope>IDENTIFICATION</scope>
</reference>
<keyword evidence="3" id="KW-1185">Reference proteome</keyword>
<dbReference type="HOGENOM" id="CLU_2816537_0_0_1"/>
<feature type="compositionally biased region" description="Low complexity" evidence="1">
    <location>
        <begin position="41"/>
        <end position="54"/>
    </location>
</feature>
<dbReference type="AlphaFoldDB" id="A0A0D9Y3R2"/>
<name>A0A0D9Y3R2_9ORYZ</name>
<evidence type="ECO:0000313" key="2">
    <source>
        <dbReference type="EnsemblPlants" id="OGLUM01G04690.1"/>
    </source>
</evidence>